<evidence type="ECO:0000313" key="4">
    <source>
        <dbReference type="EMBL" id="MFD2756347.1"/>
    </source>
</evidence>
<proteinExistence type="predicted"/>
<dbReference type="InterPro" id="IPR051332">
    <property type="entry name" value="Fosfomycin_Res_Enzymes"/>
</dbReference>
<dbReference type="RefSeq" id="WP_066476588.1">
    <property type="nucleotide sequence ID" value="NZ_BCNT01000006.1"/>
</dbReference>
<organism evidence="4 5">
    <name type="scientific">Comamonas terrae</name>
    <dbReference type="NCBI Taxonomy" id="673548"/>
    <lineage>
        <taxon>Bacteria</taxon>
        <taxon>Pseudomonadati</taxon>
        <taxon>Pseudomonadota</taxon>
        <taxon>Betaproteobacteria</taxon>
        <taxon>Burkholderiales</taxon>
        <taxon>Comamonadaceae</taxon>
        <taxon>Comamonas</taxon>
    </lineage>
</organism>
<evidence type="ECO:0000256" key="2">
    <source>
        <dbReference type="SAM" id="MobiDB-lite"/>
    </source>
</evidence>
<keyword evidence="5" id="KW-1185">Reference proteome</keyword>
<protein>
    <submittedName>
        <fullName evidence="4">VOC family protein</fullName>
    </submittedName>
</protein>
<evidence type="ECO:0000313" key="5">
    <source>
        <dbReference type="Proteomes" id="UP001597463"/>
    </source>
</evidence>
<dbReference type="EMBL" id="JBHUMV010000010">
    <property type="protein sequence ID" value="MFD2756347.1"/>
    <property type="molecule type" value="Genomic_DNA"/>
</dbReference>
<evidence type="ECO:0000259" key="3">
    <source>
        <dbReference type="PROSITE" id="PS51819"/>
    </source>
</evidence>
<dbReference type="Pfam" id="PF00903">
    <property type="entry name" value="Glyoxalase"/>
    <property type="match status" value="1"/>
</dbReference>
<feature type="domain" description="VOC" evidence="3">
    <location>
        <begin position="25"/>
        <end position="157"/>
    </location>
</feature>
<keyword evidence="1" id="KW-0479">Metal-binding</keyword>
<dbReference type="Gene3D" id="3.10.180.10">
    <property type="entry name" value="2,3-Dihydroxybiphenyl 1,2-Dioxygenase, domain 1"/>
    <property type="match status" value="1"/>
</dbReference>
<name>A0ABW5URS2_9BURK</name>
<reference evidence="5" key="1">
    <citation type="journal article" date="2019" name="Int. J. Syst. Evol. Microbiol.">
        <title>The Global Catalogue of Microorganisms (GCM) 10K type strain sequencing project: providing services to taxonomists for standard genome sequencing and annotation.</title>
        <authorList>
            <consortium name="The Broad Institute Genomics Platform"/>
            <consortium name="The Broad Institute Genome Sequencing Center for Infectious Disease"/>
            <person name="Wu L."/>
            <person name="Ma J."/>
        </authorList>
    </citation>
    <scope>NUCLEOTIDE SEQUENCE [LARGE SCALE GENOMIC DNA]</scope>
    <source>
        <strain evidence="5">TISTR 1906</strain>
    </source>
</reference>
<dbReference type="SUPFAM" id="SSF54593">
    <property type="entry name" value="Glyoxalase/Bleomycin resistance protein/Dihydroxybiphenyl dioxygenase"/>
    <property type="match status" value="1"/>
</dbReference>
<sequence>MTVSSAPAAPYPDLSQLPAPAAWRQLHHYAYKARDAEETRHFYEDILGLPLFHIIQSDYVPSTGEYCPYTHFFFRLKDGSFIAFFDIGDDEAAQPSPNTPLWINHISFRVDTVQELENTKARLQACGVEVLGVTDHHIFKSIYFFDPNGIRLELTAQLADEMQMLQESKTAHARLNEWTQRKQQWRKDRAEGKSSAPLKPQTNDRPEFAPGTRA</sequence>
<dbReference type="Proteomes" id="UP001597463">
    <property type="component" value="Unassembled WGS sequence"/>
</dbReference>
<dbReference type="InterPro" id="IPR029068">
    <property type="entry name" value="Glyas_Bleomycin-R_OHBP_Dase"/>
</dbReference>
<accession>A0ABW5URS2</accession>
<dbReference type="CDD" id="cd06587">
    <property type="entry name" value="VOC"/>
    <property type="match status" value="1"/>
</dbReference>
<evidence type="ECO:0000256" key="1">
    <source>
        <dbReference type="ARBA" id="ARBA00022723"/>
    </source>
</evidence>
<dbReference type="PANTHER" id="PTHR36113">
    <property type="entry name" value="LYASE, PUTATIVE-RELATED-RELATED"/>
    <property type="match status" value="1"/>
</dbReference>
<dbReference type="PANTHER" id="PTHR36113:SF6">
    <property type="entry name" value="FOSFOMYCIN RESISTANCE PROTEIN FOSX"/>
    <property type="match status" value="1"/>
</dbReference>
<gene>
    <name evidence="4" type="ORF">ACFSW6_19915</name>
</gene>
<dbReference type="InterPro" id="IPR037523">
    <property type="entry name" value="VOC_core"/>
</dbReference>
<dbReference type="InterPro" id="IPR004360">
    <property type="entry name" value="Glyas_Fos-R_dOase_dom"/>
</dbReference>
<comment type="caution">
    <text evidence="4">The sequence shown here is derived from an EMBL/GenBank/DDBJ whole genome shotgun (WGS) entry which is preliminary data.</text>
</comment>
<feature type="region of interest" description="Disordered" evidence="2">
    <location>
        <begin position="175"/>
        <end position="214"/>
    </location>
</feature>
<dbReference type="PROSITE" id="PS51819">
    <property type="entry name" value="VOC"/>
    <property type="match status" value="1"/>
</dbReference>